<gene>
    <name evidence="2" type="ORF">PYX00_003823</name>
</gene>
<accession>A0AAW2I1T4</accession>
<sequence>MSAILVVRPGAERGSVEHSRGRHRKNVDESFADGAEEVQYEMWLVTGAALAPGGKDENVARLVHVLALQLTGSMPKLKSVGQAQQEIAAGRTWTRALQTETKSTFGHLNGFFR</sequence>
<feature type="region of interest" description="Disordered" evidence="1">
    <location>
        <begin position="10"/>
        <end position="29"/>
    </location>
</feature>
<feature type="compositionally biased region" description="Basic and acidic residues" evidence="1">
    <location>
        <begin position="10"/>
        <end position="19"/>
    </location>
</feature>
<reference evidence="2" key="1">
    <citation type="journal article" date="2024" name="Gigascience">
        <title>Chromosome-level genome of the poultry shaft louse Menopon gallinae provides insight into the host-switching and adaptive evolution of parasitic lice.</title>
        <authorList>
            <person name="Xu Y."/>
            <person name="Ma L."/>
            <person name="Liu S."/>
            <person name="Liang Y."/>
            <person name="Liu Q."/>
            <person name="He Z."/>
            <person name="Tian L."/>
            <person name="Duan Y."/>
            <person name="Cai W."/>
            <person name="Li H."/>
            <person name="Song F."/>
        </authorList>
    </citation>
    <scope>NUCLEOTIDE SEQUENCE</scope>
    <source>
        <strain evidence="2">Cailab_2023a</strain>
    </source>
</reference>
<dbReference type="AlphaFoldDB" id="A0AAW2I1T4"/>
<name>A0AAW2I1T4_9NEOP</name>
<evidence type="ECO:0000256" key="1">
    <source>
        <dbReference type="SAM" id="MobiDB-lite"/>
    </source>
</evidence>
<organism evidence="2">
    <name type="scientific">Menopon gallinae</name>
    <name type="common">poultry shaft louse</name>
    <dbReference type="NCBI Taxonomy" id="328185"/>
    <lineage>
        <taxon>Eukaryota</taxon>
        <taxon>Metazoa</taxon>
        <taxon>Ecdysozoa</taxon>
        <taxon>Arthropoda</taxon>
        <taxon>Hexapoda</taxon>
        <taxon>Insecta</taxon>
        <taxon>Pterygota</taxon>
        <taxon>Neoptera</taxon>
        <taxon>Paraneoptera</taxon>
        <taxon>Psocodea</taxon>
        <taxon>Troctomorpha</taxon>
        <taxon>Phthiraptera</taxon>
        <taxon>Amblycera</taxon>
        <taxon>Menoponidae</taxon>
        <taxon>Menopon</taxon>
    </lineage>
</organism>
<dbReference type="EMBL" id="JARGDH010000002">
    <property type="protein sequence ID" value="KAL0276210.1"/>
    <property type="molecule type" value="Genomic_DNA"/>
</dbReference>
<proteinExistence type="predicted"/>
<protein>
    <submittedName>
        <fullName evidence="2">Uncharacterized protein</fullName>
    </submittedName>
</protein>
<comment type="caution">
    <text evidence="2">The sequence shown here is derived from an EMBL/GenBank/DDBJ whole genome shotgun (WGS) entry which is preliminary data.</text>
</comment>
<evidence type="ECO:0000313" key="2">
    <source>
        <dbReference type="EMBL" id="KAL0276210.1"/>
    </source>
</evidence>